<sequence length="251" mass="28753">MSKRHDKLGIKQTIQKHWMDHVVKMMLAGLNEKEIRAELDEFLSTQKQSGGTGERGKKTYGMAISILASWFAPEKDLIPFRDHALALIRHENPRNWLPYHWAVISASYPFWFNVAKQTGRLFNLQDQITQVQVFSRLKEQYGDRETVARNARYAIRSFVAWGVLEDSKVKGCYEQCKPMGISEPNLTILLYEAALYADKEGKAALGLLKNNPAFFPFQLPVLTGDYIAQQSNTIDVVRYGLDDELLKLKDL</sequence>
<gene>
    <name evidence="1" type="ORF">MTBBW1_1860044</name>
</gene>
<keyword evidence="2" id="KW-1185">Reference proteome</keyword>
<proteinExistence type="predicted"/>
<dbReference type="RefSeq" id="WP_080806594.1">
    <property type="nucleotide sequence ID" value="NZ_LT828554.1"/>
</dbReference>
<evidence type="ECO:0000313" key="2">
    <source>
        <dbReference type="Proteomes" id="UP000191931"/>
    </source>
</evidence>
<dbReference type="AlphaFoldDB" id="A0A1W1HAN0"/>
<protein>
    <recommendedName>
        <fullName evidence="3">VrlQ</fullName>
    </recommendedName>
</protein>
<evidence type="ECO:0000313" key="1">
    <source>
        <dbReference type="EMBL" id="SLM29554.1"/>
    </source>
</evidence>
<dbReference type="EMBL" id="FWEV01000097">
    <property type="protein sequence ID" value="SLM29554.1"/>
    <property type="molecule type" value="Genomic_DNA"/>
</dbReference>
<accession>A0A1W1HAN0</accession>
<dbReference type="Proteomes" id="UP000191931">
    <property type="component" value="Unassembled WGS sequence"/>
</dbReference>
<dbReference type="STRING" id="1246637.MTBBW1_1860044"/>
<organism evidence="1 2">
    <name type="scientific">Desulfamplus magnetovallimortis</name>
    <dbReference type="NCBI Taxonomy" id="1246637"/>
    <lineage>
        <taxon>Bacteria</taxon>
        <taxon>Pseudomonadati</taxon>
        <taxon>Thermodesulfobacteriota</taxon>
        <taxon>Desulfobacteria</taxon>
        <taxon>Desulfobacterales</taxon>
        <taxon>Desulfobacteraceae</taxon>
        <taxon>Desulfamplus</taxon>
    </lineage>
</organism>
<evidence type="ECO:0008006" key="3">
    <source>
        <dbReference type="Google" id="ProtNLM"/>
    </source>
</evidence>
<name>A0A1W1HAN0_9BACT</name>
<dbReference type="OrthoDB" id="8454348at2"/>
<reference evidence="1 2" key="1">
    <citation type="submission" date="2017-03" db="EMBL/GenBank/DDBJ databases">
        <authorList>
            <person name="Afonso C.L."/>
            <person name="Miller P.J."/>
            <person name="Scott M.A."/>
            <person name="Spackman E."/>
            <person name="Goraichik I."/>
            <person name="Dimitrov K.M."/>
            <person name="Suarez D.L."/>
            <person name="Swayne D.E."/>
        </authorList>
    </citation>
    <scope>NUCLEOTIDE SEQUENCE [LARGE SCALE GENOMIC DNA]</scope>
    <source>
        <strain evidence="1">PRJEB14757</strain>
    </source>
</reference>